<sequence length="228" mass="26316">MTFDQQWIEYDFNPFILFNSGGKIVSLNTEAQYLLGAIEASAIYKIATTYANSSFGFKTTFLELEFGRFKFFGITVGYEDEEQIGIRLYQLPSFQFTAQKPDGQLINVYTLIDLCISSNSIGSSTKYLKELDPTIPEIRLQTEIFIKLLNKIYISMGGNEKILTRLFFRVGEHIKFEGEKYSLFSIEISSEKIIRKYLQEITHLSEENNLFVDIKENKIIINVPMIVK</sequence>
<protein>
    <submittedName>
        <fullName evidence="1">Uncharacterized protein</fullName>
    </submittedName>
</protein>
<proteinExistence type="predicted"/>
<dbReference type="AlphaFoldDB" id="A0A2D3WMI6"/>
<accession>A0A2D3WMI6</accession>
<dbReference type="RefSeq" id="WP_294896538.1">
    <property type="nucleotide sequence ID" value="NZ_DLUI01000092.1"/>
</dbReference>
<evidence type="ECO:0000313" key="1">
    <source>
        <dbReference type="EMBL" id="DAB38329.1"/>
    </source>
</evidence>
<gene>
    <name evidence="1" type="ORF">CFH83_06465</name>
</gene>
<dbReference type="EMBL" id="DLUI01000092">
    <property type="protein sequence ID" value="DAB38329.1"/>
    <property type="molecule type" value="Genomic_DNA"/>
</dbReference>
<organism evidence="1 2">
    <name type="scientific">Sulfuricurvum kujiense</name>
    <dbReference type="NCBI Taxonomy" id="148813"/>
    <lineage>
        <taxon>Bacteria</taxon>
        <taxon>Pseudomonadati</taxon>
        <taxon>Campylobacterota</taxon>
        <taxon>Epsilonproteobacteria</taxon>
        <taxon>Campylobacterales</taxon>
        <taxon>Sulfurimonadaceae</taxon>
        <taxon>Sulfuricurvum</taxon>
    </lineage>
</organism>
<reference evidence="1 2" key="1">
    <citation type="journal article" date="2017" name="Front. Microbiol.">
        <title>Comparative Genomic Analysis of the Class Epsilonproteobacteria and Proposed Reclassification to Epsilonbacteraeota (phyl. nov.).</title>
        <authorList>
            <person name="Waite D.W."/>
            <person name="Vanwonterghem I."/>
            <person name="Rinke C."/>
            <person name="Parks D.H."/>
            <person name="Zhang Y."/>
            <person name="Takai K."/>
            <person name="Sievert S.M."/>
            <person name="Simon J."/>
            <person name="Campbell B.J."/>
            <person name="Hanson T.E."/>
            <person name="Woyke T."/>
            <person name="Klotz M.G."/>
            <person name="Hugenholtz P."/>
        </authorList>
    </citation>
    <scope>NUCLEOTIDE SEQUENCE [LARGE SCALE GENOMIC DNA]</scope>
    <source>
        <strain evidence="1">UBA12443</strain>
    </source>
</reference>
<evidence type="ECO:0000313" key="2">
    <source>
        <dbReference type="Proteomes" id="UP000228859"/>
    </source>
</evidence>
<dbReference type="Proteomes" id="UP000228859">
    <property type="component" value="Unassembled WGS sequence"/>
</dbReference>
<comment type="caution">
    <text evidence="1">The sequence shown here is derived from an EMBL/GenBank/DDBJ whole genome shotgun (WGS) entry which is preliminary data.</text>
</comment>
<name>A0A2D3WMI6_9BACT</name>